<evidence type="ECO:0000256" key="2">
    <source>
        <dbReference type="ARBA" id="ARBA00022771"/>
    </source>
</evidence>
<keyword evidence="3" id="KW-0862">Zinc</keyword>
<feature type="region of interest" description="Disordered" evidence="4">
    <location>
        <begin position="137"/>
        <end position="208"/>
    </location>
</feature>
<dbReference type="CDD" id="cd21437">
    <property type="entry name" value="zf-HIT_ZNHIT1_like"/>
    <property type="match status" value="1"/>
</dbReference>
<dbReference type="InterPro" id="IPR007529">
    <property type="entry name" value="Znf_HIT"/>
</dbReference>
<dbReference type="PANTHER" id="PTHR13093">
    <property type="entry name" value="ZINC FINGER HIT DOMAIN CONTAINING PROTEIN 1"/>
    <property type="match status" value="1"/>
</dbReference>
<dbReference type="EMBL" id="MU005957">
    <property type="protein sequence ID" value="KAF2864370.1"/>
    <property type="molecule type" value="Genomic_DNA"/>
</dbReference>
<organism evidence="6 7">
    <name type="scientific">Piedraia hortae CBS 480.64</name>
    <dbReference type="NCBI Taxonomy" id="1314780"/>
    <lineage>
        <taxon>Eukaryota</taxon>
        <taxon>Fungi</taxon>
        <taxon>Dikarya</taxon>
        <taxon>Ascomycota</taxon>
        <taxon>Pezizomycotina</taxon>
        <taxon>Dothideomycetes</taxon>
        <taxon>Dothideomycetidae</taxon>
        <taxon>Capnodiales</taxon>
        <taxon>Piedraiaceae</taxon>
        <taxon>Piedraia</taxon>
    </lineage>
</organism>
<evidence type="ECO:0000313" key="6">
    <source>
        <dbReference type="EMBL" id="KAF2864370.1"/>
    </source>
</evidence>
<accession>A0A6A7CAA8</accession>
<feature type="compositionally biased region" description="Basic and acidic residues" evidence="4">
    <location>
        <begin position="70"/>
        <end position="100"/>
    </location>
</feature>
<evidence type="ECO:0000313" key="7">
    <source>
        <dbReference type="Proteomes" id="UP000799421"/>
    </source>
</evidence>
<dbReference type="GO" id="GO:0005634">
    <property type="term" value="C:nucleus"/>
    <property type="evidence" value="ECO:0007669"/>
    <property type="project" value="UniProtKB-ARBA"/>
</dbReference>
<evidence type="ECO:0000256" key="1">
    <source>
        <dbReference type="ARBA" id="ARBA00022723"/>
    </source>
</evidence>
<proteinExistence type="predicted"/>
<feature type="domain" description="HIT-type" evidence="5">
    <location>
        <begin position="270"/>
        <end position="298"/>
    </location>
</feature>
<dbReference type="Proteomes" id="UP000799421">
    <property type="component" value="Unassembled WGS sequence"/>
</dbReference>
<reference evidence="6" key="1">
    <citation type="journal article" date="2020" name="Stud. Mycol.">
        <title>101 Dothideomycetes genomes: a test case for predicting lifestyles and emergence of pathogens.</title>
        <authorList>
            <person name="Haridas S."/>
            <person name="Albert R."/>
            <person name="Binder M."/>
            <person name="Bloem J."/>
            <person name="Labutti K."/>
            <person name="Salamov A."/>
            <person name="Andreopoulos B."/>
            <person name="Baker S."/>
            <person name="Barry K."/>
            <person name="Bills G."/>
            <person name="Bluhm B."/>
            <person name="Cannon C."/>
            <person name="Castanera R."/>
            <person name="Culley D."/>
            <person name="Daum C."/>
            <person name="Ezra D."/>
            <person name="Gonzalez J."/>
            <person name="Henrissat B."/>
            <person name="Kuo A."/>
            <person name="Liang C."/>
            <person name="Lipzen A."/>
            <person name="Lutzoni F."/>
            <person name="Magnuson J."/>
            <person name="Mondo S."/>
            <person name="Nolan M."/>
            <person name="Ohm R."/>
            <person name="Pangilinan J."/>
            <person name="Park H.-J."/>
            <person name="Ramirez L."/>
            <person name="Alfaro M."/>
            <person name="Sun H."/>
            <person name="Tritt A."/>
            <person name="Yoshinaga Y."/>
            <person name="Zwiers L.-H."/>
            <person name="Turgeon B."/>
            <person name="Goodwin S."/>
            <person name="Spatafora J."/>
            <person name="Crous P."/>
            <person name="Grigoriev I."/>
        </authorList>
    </citation>
    <scope>NUCLEOTIDE SEQUENCE</scope>
    <source>
        <strain evidence="6">CBS 480.64</strain>
    </source>
</reference>
<dbReference type="Pfam" id="PF04438">
    <property type="entry name" value="zf-HIT"/>
    <property type="match status" value="1"/>
</dbReference>
<keyword evidence="7" id="KW-1185">Reference proteome</keyword>
<keyword evidence="1" id="KW-0479">Metal-binding</keyword>
<evidence type="ECO:0000256" key="3">
    <source>
        <dbReference type="ARBA" id="ARBA00022833"/>
    </source>
</evidence>
<dbReference type="GO" id="GO:0006338">
    <property type="term" value="P:chromatin remodeling"/>
    <property type="evidence" value="ECO:0007669"/>
    <property type="project" value="InterPro"/>
</dbReference>
<dbReference type="GO" id="GO:0008270">
    <property type="term" value="F:zinc ion binding"/>
    <property type="evidence" value="ECO:0007669"/>
    <property type="project" value="UniProtKB-KW"/>
</dbReference>
<evidence type="ECO:0000256" key="4">
    <source>
        <dbReference type="SAM" id="MobiDB-lite"/>
    </source>
</evidence>
<dbReference type="AlphaFoldDB" id="A0A6A7CAA8"/>
<sequence length="311" mass="33544">MATGPLRFPTPHIEELPTLQTKATPGFAWVAVTGPPVNEVAQWAATDKKRGRASIAGPNEAQREALTVRQQKEVERKLRNLNDDRSHRDLPLPSKQKDKAAGSSGNAARIGRTPATKKILASGKTFAHYLDDEEAEIARTGRRDNEVDAGPQNKAPTRPSKTPIARRKKKEDWSRRASMASSASSQDPSVSSLVDGCEEADATGGAGAGEKVVEAHDEGHVGDADDCDAELAAAVPPLPTKAELEALLKAPSLSHTQARSAPPPSAAPPPRRFCETCGYWGRIRCKRCGTMTCSIMCKDHHDQFQCLRVYA</sequence>
<dbReference type="InterPro" id="IPR039723">
    <property type="entry name" value="Vps71/ZNHIT1"/>
</dbReference>
<dbReference type="OrthoDB" id="74807at2759"/>
<keyword evidence="2" id="KW-0863">Zinc-finger</keyword>
<protein>
    <recommendedName>
        <fullName evidence="5">HIT-type domain-containing protein</fullName>
    </recommendedName>
</protein>
<feature type="compositionally biased region" description="Basic and acidic residues" evidence="4">
    <location>
        <begin position="137"/>
        <end position="146"/>
    </location>
</feature>
<feature type="compositionally biased region" description="Low complexity" evidence="4">
    <location>
        <begin position="176"/>
        <end position="192"/>
    </location>
</feature>
<evidence type="ECO:0000259" key="5">
    <source>
        <dbReference type="Pfam" id="PF04438"/>
    </source>
</evidence>
<name>A0A6A7CAA8_9PEZI</name>
<feature type="region of interest" description="Disordered" evidence="4">
    <location>
        <begin position="46"/>
        <end position="118"/>
    </location>
</feature>
<gene>
    <name evidence="6" type="ORF">K470DRAFT_297406</name>
</gene>